<accession>A0A4R2TD20</accession>
<comment type="caution">
    <text evidence="1">The sequence shown here is derived from an EMBL/GenBank/DDBJ whole genome shotgun (WGS) entry which is preliminary data.</text>
</comment>
<organism evidence="1 2">
    <name type="scientific">Serpentinicella alkaliphila</name>
    <dbReference type="NCBI Taxonomy" id="1734049"/>
    <lineage>
        <taxon>Bacteria</taxon>
        <taxon>Bacillati</taxon>
        <taxon>Bacillota</taxon>
        <taxon>Clostridia</taxon>
        <taxon>Peptostreptococcales</taxon>
        <taxon>Natronincolaceae</taxon>
        <taxon>Serpentinicella</taxon>
    </lineage>
</organism>
<protein>
    <submittedName>
        <fullName evidence="1">Uncharacterized protein</fullName>
    </submittedName>
</protein>
<name>A0A4R2TD20_9FIRM</name>
<dbReference type="Gene3D" id="3.40.50.720">
    <property type="entry name" value="NAD(P)-binding Rossmann-like Domain"/>
    <property type="match status" value="1"/>
</dbReference>
<dbReference type="EMBL" id="SLYC01000032">
    <property type="protein sequence ID" value="TCP99836.1"/>
    <property type="molecule type" value="Genomic_DNA"/>
</dbReference>
<dbReference type="AlphaFoldDB" id="A0A4R2TD20"/>
<sequence>MTFIVVLIVIVILLIGYYLMDQVDKFLESYADYENCFYVGADSKEIKEKVVLIYGNNELTKLVEAYCYSQKYIYESITDINCISTVSNYRCLFALSYNDVDNLMISSVAFKVYSIPNIIALCNNQSYLKIYNEFRFDEVLLYNDNITMLFNTIKGWLEDAAKDKSQDLI</sequence>
<dbReference type="OrthoDB" id="1953705at2"/>
<keyword evidence="2" id="KW-1185">Reference proteome</keyword>
<evidence type="ECO:0000313" key="1">
    <source>
        <dbReference type="EMBL" id="TCP99836.1"/>
    </source>
</evidence>
<dbReference type="InterPro" id="IPR036291">
    <property type="entry name" value="NAD(P)-bd_dom_sf"/>
</dbReference>
<dbReference type="SUPFAM" id="SSF51735">
    <property type="entry name" value="NAD(P)-binding Rossmann-fold domains"/>
    <property type="match status" value="1"/>
</dbReference>
<dbReference type="RefSeq" id="WP_132849088.1">
    <property type="nucleotide sequence ID" value="NZ_CP058648.1"/>
</dbReference>
<dbReference type="Proteomes" id="UP000295504">
    <property type="component" value="Unassembled WGS sequence"/>
</dbReference>
<gene>
    <name evidence="1" type="ORF">EDD79_103224</name>
</gene>
<reference evidence="1 2" key="1">
    <citation type="submission" date="2019-03" db="EMBL/GenBank/DDBJ databases">
        <title>Genomic Encyclopedia of Type Strains, Phase IV (KMG-IV): sequencing the most valuable type-strain genomes for metagenomic binning, comparative biology and taxonomic classification.</title>
        <authorList>
            <person name="Goeker M."/>
        </authorList>
    </citation>
    <scope>NUCLEOTIDE SEQUENCE [LARGE SCALE GENOMIC DNA]</scope>
    <source>
        <strain evidence="1 2">DSM 100013</strain>
    </source>
</reference>
<proteinExistence type="predicted"/>
<evidence type="ECO:0000313" key="2">
    <source>
        <dbReference type="Proteomes" id="UP000295504"/>
    </source>
</evidence>